<name>A0A1Q8YJH9_9BURK</name>
<dbReference type="Proteomes" id="UP000185911">
    <property type="component" value="Unassembled WGS sequence"/>
</dbReference>
<evidence type="ECO:0000256" key="1">
    <source>
        <dbReference type="SAM" id="SignalP"/>
    </source>
</evidence>
<dbReference type="PROSITE" id="PS51257">
    <property type="entry name" value="PROKAR_LIPOPROTEIN"/>
    <property type="match status" value="1"/>
</dbReference>
<gene>
    <name evidence="2" type="ORF">BLL52_0499</name>
</gene>
<comment type="caution">
    <text evidence="2">The sequence shown here is derived from an EMBL/GenBank/DDBJ whole genome shotgun (WGS) entry which is preliminary data.</text>
</comment>
<dbReference type="STRING" id="81479.RA876_16530"/>
<dbReference type="EMBL" id="MSYM01000005">
    <property type="protein sequence ID" value="OLP08211.1"/>
    <property type="molecule type" value="Genomic_DNA"/>
</dbReference>
<dbReference type="AlphaFoldDB" id="A0A1Q8YJH9"/>
<keyword evidence="3" id="KW-1185">Reference proteome</keyword>
<reference evidence="2 3" key="1">
    <citation type="submission" date="2017-01" db="EMBL/GenBank/DDBJ databases">
        <title>Genome sequence of Rhodoferax antarcticus ANT.BR, a psychrophilic purple nonsulfur bacterium from an Antarctic microbial mat.</title>
        <authorList>
            <person name="Baker J."/>
            <person name="Riester C."/>
            <person name="Skinner B."/>
            <person name="Newell A."/>
            <person name="Swingley W."/>
            <person name="Madigan M."/>
            <person name="Jung D."/>
            <person name="Asao M."/>
            <person name="Chen M."/>
            <person name="Loughlin P."/>
            <person name="Pan H."/>
            <person name="Lin S."/>
            <person name="Li N."/>
            <person name="Shaw J."/>
            <person name="Prado M."/>
            <person name="Sherman C."/>
            <person name="Li X."/>
            <person name="Tang J."/>
            <person name="Blankenship R."/>
            <person name="Zhao T."/>
            <person name="Touchman J."/>
            <person name="Sattley M."/>
        </authorList>
    </citation>
    <scope>NUCLEOTIDE SEQUENCE [LARGE SCALE GENOMIC DNA]</scope>
    <source>
        <strain evidence="2 3">ANT.BR</strain>
    </source>
</reference>
<dbReference type="RefSeq" id="WP_075585099.1">
    <property type="nucleotide sequence ID" value="NZ_MSYM01000005.1"/>
</dbReference>
<accession>A0A1Q8YJH9</accession>
<keyword evidence="1" id="KW-0732">Signal</keyword>
<protein>
    <submittedName>
        <fullName evidence="2">Putative lipoprotein</fullName>
    </submittedName>
</protein>
<sequence>MNLFKNLQRTVVHITAAAFLVACAAPGGPGVGQTDAAAEEDPCSVGKSAMAGALAGALLGALLNGSRGAGQGALAGGALGAVTCVAINYQSRQTKSAAQSDADYQKARGALPSEPTVVSYSAQLAKNSVQRGQPMKVNSTLEMVNGTSQQVREVREELIIYHPGGTQFKTGNKPFKANTAGRYENSFEVKLPEGVSQGVYPLKTNVYINGKLAATRDLRTQVVWDGSSGVLVASR</sequence>
<feature type="signal peptide" evidence="1">
    <location>
        <begin position="1"/>
        <end position="24"/>
    </location>
</feature>
<evidence type="ECO:0000313" key="3">
    <source>
        <dbReference type="Proteomes" id="UP000185911"/>
    </source>
</evidence>
<proteinExistence type="predicted"/>
<feature type="chain" id="PRO_5012186799" evidence="1">
    <location>
        <begin position="25"/>
        <end position="235"/>
    </location>
</feature>
<evidence type="ECO:0000313" key="2">
    <source>
        <dbReference type="EMBL" id="OLP08211.1"/>
    </source>
</evidence>
<organism evidence="2 3">
    <name type="scientific">Rhodoferax antarcticus ANT.BR</name>
    <dbReference type="NCBI Taxonomy" id="1111071"/>
    <lineage>
        <taxon>Bacteria</taxon>
        <taxon>Pseudomonadati</taxon>
        <taxon>Pseudomonadota</taxon>
        <taxon>Betaproteobacteria</taxon>
        <taxon>Burkholderiales</taxon>
        <taxon>Comamonadaceae</taxon>
        <taxon>Rhodoferax</taxon>
    </lineage>
</organism>
<keyword evidence="2" id="KW-0449">Lipoprotein</keyword>